<dbReference type="AlphaFoldDB" id="A0A085GBB8"/>
<dbReference type="OrthoDB" id="6636343at2"/>
<accession>A0A085GBB8</accession>
<dbReference type="Proteomes" id="UP000028640">
    <property type="component" value="Unassembled WGS sequence"/>
</dbReference>
<evidence type="ECO:0000313" key="1">
    <source>
        <dbReference type="EMBL" id="KFC81013.1"/>
    </source>
</evidence>
<dbReference type="STRING" id="910964.GEAM_1882"/>
<protein>
    <submittedName>
        <fullName evidence="1">Uncharacterized protein</fullName>
    </submittedName>
</protein>
<organism evidence="1 2">
    <name type="scientific">Ewingella americana (strain ATCC 33852 / DSM 4580 / CCUG 14506 / JCM 5911 / LMG 7869 / NCTC 12157 / CDC 1468-78)</name>
    <dbReference type="NCBI Taxonomy" id="910964"/>
    <lineage>
        <taxon>Bacteria</taxon>
        <taxon>Pseudomonadati</taxon>
        <taxon>Pseudomonadota</taxon>
        <taxon>Gammaproteobacteria</taxon>
        <taxon>Enterobacterales</taxon>
        <taxon>Yersiniaceae</taxon>
        <taxon>Ewingella</taxon>
    </lineage>
</organism>
<name>A0A085GBB8_EWIA3</name>
<dbReference type="RefSeq" id="WP_150385429.1">
    <property type="nucleotide sequence ID" value="NZ_JMPJ01000052.1"/>
</dbReference>
<keyword evidence="2" id="KW-1185">Reference proteome</keyword>
<dbReference type="EMBL" id="JMPJ01000052">
    <property type="protein sequence ID" value="KFC81013.1"/>
    <property type="molecule type" value="Genomic_DNA"/>
</dbReference>
<evidence type="ECO:0000313" key="2">
    <source>
        <dbReference type="Proteomes" id="UP000028640"/>
    </source>
</evidence>
<proteinExistence type="predicted"/>
<gene>
    <name evidence="1" type="ORF">GEAM_1882</name>
</gene>
<sequence>MLRNLTIGFIFIINPAFTYANKIDYCKTIEFSAGVFNKMEIQKSSEKNGCREKPVPIFYNGFKDYFYLSKEAYPTGGISYITWDDAKNKYGYDQKELNTTIDKVIKENTNFSYLKSLKYHVNIETFPRKNGALVISDVIFLDKKNAPISLIKTLFFYSQDNYAATYYSGVVQYSDVKRIDYLIKVTDLFNTMEINW</sequence>
<comment type="caution">
    <text evidence="1">The sequence shown here is derived from an EMBL/GenBank/DDBJ whole genome shotgun (WGS) entry which is preliminary data.</text>
</comment>
<dbReference type="GeneID" id="78380228"/>
<reference evidence="1 2" key="1">
    <citation type="submission" date="2014-05" db="EMBL/GenBank/DDBJ databases">
        <title>ATOL: Assembling a taxonomically balanced genome-scale reconstruction of the evolutionary history of the Enterobacteriaceae.</title>
        <authorList>
            <person name="Plunkett G.III."/>
            <person name="Neeno-Eckwall E.C."/>
            <person name="Glasner J.D."/>
            <person name="Perna N.T."/>
        </authorList>
    </citation>
    <scope>NUCLEOTIDE SEQUENCE [LARGE SCALE GENOMIC DNA]</scope>
    <source>
        <strain evidence="1 2">ATCC 33852</strain>
    </source>
</reference>